<evidence type="ECO:0000313" key="1">
    <source>
        <dbReference type="EMBL" id="CAG8456275.1"/>
    </source>
</evidence>
<reference evidence="1" key="1">
    <citation type="submission" date="2021-06" db="EMBL/GenBank/DDBJ databases">
        <authorList>
            <person name="Kallberg Y."/>
            <person name="Tangrot J."/>
            <person name="Rosling A."/>
        </authorList>
    </citation>
    <scope>NUCLEOTIDE SEQUENCE</scope>
    <source>
        <strain evidence="1">CL356</strain>
    </source>
</reference>
<comment type="caution">
    <text evidence="1">The sequence shown here is derived from an EMBL/GenBank/DDBJ whole genome shotgun (WGS) entry which is preliminary data.</text>
</comment>
<dbReference type="Proteomes" id="UP000789525">
    <property type="component" value="Unassembled WGS sequence"/>
</dbReference>
<dbReference type="EMBL" id="CAJVPT010001075">
    <property type="protein sequence ID" value="CAG8456275.1"/>
    <property type="molecule type" value="Genomic_DNA"/>
</dbReference>
<evidence type="ECO:0000313" key="2">
    <source>
        <dbReference type="Proteomes" id="UP000789525"/>
    </source>
</evidence>
<accession>A0ACA9K7G9</accession>
<sequence length="468" mass="53257">MNNEQERQNEPPKFILPPICNLPAISLINTPNNNPSARSAGILPSPSKISQVSFSQAQLNNRSTLIINNSVRPNRHSMPSQKLHPSHNDLLSPESLPLNDRTNVSFTAYWPGYYTEHSMASHSKDSSNINTSQAVDSLWFGNGEFFYSNRQDTSPGGIPNIQLPSLDALVSNSPHESSENRQFGSDSIRKLSQQQCASDSKDMIISMRRKNANQDVENMDPFLLRKFGCGTQDGNDQEYLNLQIESDNDKKKCRSNWSKKETRSLIAAVKPRWRNLLLAQRNSEKSQVWSEMFSDHSKRFSGRTLKAFKLRWARLVSDFNSVEDSLLAGSEPIDFDYYHEIREILEDDSSNDVPLFQTSKTNEASPYAKETAFNDIDRKRDSEGSIETFHDETLKRTSRKRDRKQTSHTPPLCHPLEADKNGKLSFSQTVKKAKLVAGEKTVETILQQIQDNKRDYERLIGCLKDLTR</sequence>
<organism evidence="1 2">
    <name type="scientific">Acaulospora colombiana</name>
    <dbReference type="NCBI Taxonomy" id="27376"/>
    <lineage>
        <taxon>Eukaryota</taxon>
        <taxon>Fungi</taxon>
        <taxon>Fungi incertae sedis</taxon>
        <taxon>Mucoromycota</taxon>
        <taxon>Glomeromycotina</taxon>
        <taxon>Glomeromycetes</taxon>
        <taxon>Diversisporales</taxon>
        <taxon>Acaulosporaceae</taxon>
        <taxon>Acaulospora</taxon>
    </lineage>
</organism>
<keyword evidence="2" id="KW-1185">Reference proteome</keyword>
<name>A0ACA9K7G9_9GLOM</name>
<protein>
    <submittedName>
        <fullName evidence="1">3232_t:CDS:1</fullName>
    </submittedName>
</protein>
<gene>
    <name evidence="1" type="ORF">ACOLOM_LOCUS976</name>
</gene>
<proteinExistence type="predicted"/>